<proteinExistence type="predicted"/>
<evidence type="ECO:0000313" key="1">
    <source>
        <dbReference type="EMBL" id="QJA46247.1"/>
    </source>
</evidence>
<organism evidence="1">
    <name type="scientific">viral metagenome</name>
    <dbReference type="NCBI Taxonomy" id="1070528"/>
    <lineage>
        <taxon>unclassified sequences</taxon>
        <taxon>metagenomes</taxon>
        <taxon>organismal metagenomes</taxon>
    </lineage>
</organism>
<name>A0A6H1ZFW4_9ZZZZ</name>
<sequence length="75" mass="8137">MAFVSVMTRGNRALPPTQYILNTAHIVHIRRAEPGQTTWEEGAIITLDASSVAAPTTLEIGGTQIDHLLNLLMPD</sequence>
<dbReference type="AlphaFoldDB" id="A0A6H1ZFW4"/>
<gene>
    <name evidence="1" type="ORF">TM448A00340_0048</name>
</gene>
<dbReference type="EMBL" id="MT144005">
    <property type="protein sequence ID" value="QJA46247.1"/>
    <property type="molecule type" value="Genomic_DNA"/>
</dbReference>
<protein>
    <submittedName>
        <fullName evidence="1">Uncharacterized protein</fullName>
    </submittedName>
</protein>
<accession>A0A6H1ZFW4</accession>
<reference evidence="1" key="1">
    <citation type="submission" date="2020-03" db="EMBL/GenBank/DDBJ databases">
        <title>The deep terrestrial virosphere.</title>
        <authorList>
            <person name="Holmfeldt K."/>
            <person name="Nilsson E."/>
            <person name="Simone D."/>
            <person name="Lopez-Fernandez M."/>
            <person name="Wu X."/>
            <person name="de Brujin I."/>
            <person name="Lundin D."/>
            <person name="Andersson A."/>
            <person name="Bertilsson S."/>
            <person name="Dopson M."/>
        </authorList>
    </citation>
    <scope>NUCLEOTIDE SEQUENCE</scope>
    <source>
        <strain evidence="1">TM448A00340</strain>
    </source>
</reference>